<gene>
    <name evidence="10" type="ORF">TGEB3V08_LOCUS2331</name>
</gene>
<dbReference type="SMART" id="SM00020">
    <property type="entry name" value="Tryp_SPc"/>
    <property type="match status" value="1"/>
</dbReference>
<keyword evidence="3 7" id="KW-0645">Protease</keyword>
<evidence type="ECO:0000256" key="8">
    <source>
        <dbReference type="SAM" id="MobiDB-lite"/>
    </source>
</evidence>
<dbReference type="Gene3D" id="2.40.10.10">
    <property type="entry name" value="Trypsin-like serine proteases"/>
    <property type="match status" value="1"/>
</dbReference>
<dbReference type="PANTHER" id="PTHR24264">
    <property type="entry name" value="TRYPSIN-RELATED"/>
    <property type="match status" value="1"/>
</dbReference>
<dbReference type="PROSITE" id="PS00134">
    <property type="entry name" value="TRYPSIN_HIS"/>
    <property type="match status" value="1"/>
</dbReference>
<evidence type="ECO:0000259" key="9">
    <source>
        <dbReference type="PROSITE" id="PS50240"/>
    </source>
</evidence>
<keyword evidence="2" id="KW-0964">Secreted</keyword>
<feature type="region of interest" description="Disordered" evidence="8">
    <location>
        <begin position="333"/>
        <end position="357"/>
    </location>
</feature>
<evidence type="ECO:0000256" key="1">
    <source>
        <dbReference type="ARBA" id="ARBA00004613"/>
    </source>
</evidence>
<proteinExistence type="predicted"/>
<evidence type="ECO:0000256" key="7">
    <source>
        <dbReference type="RuleBase" id="RU363034"/>
    </source>
</evidence>
<dbReference type="PANTHER" id="PTHR24264:SF65">
    <property type="entry name" value="SRCR DOMAIN-CONTAINING PROTEIN"/>
    <property type="match status" value="1"/>
</dbReference>
<dbReference type="GO" id="GO:0006508">
    <property type="term" value="P:proteolysis"/>
    <property type="evidence" value="ECO:0007669"/>
    <property type="project" value="UniProtKB-KW"/>
</dbReference>
<dbReference type="InterPro" id="IPR018114">
    <property type="entry name" value="TRYPSIN_HIS"/>
</dbReference>
<dbReference type="InterPro" id="IPR009003">
    <property type="entry name" value="Peptidase_S1_PA"/>
</dbReference>
<dbReference type="GO" id="GO:0005615">
    <property type="term" value="C:extracellular space"/>
    <property type="evidence" value="ECO:0007669"/>
    <property type="project" value="TreeGrafter"/>
</dbReference>
<evidence type="ECO:0000256" key="2">
    <source>
        <dbReference type="ARBA" id="ARBA00022525"/>
    </source>
</evidence>
<dbReference type="CDD" id="cd00190">
    <property type="entry name" value="Tryp_SPc"/>
    <property type="match status" value="1"/>
</dbReference>
<dbReference type="GO" id="GO:0004252">
    <property type="term" value="F:serine-type endopeptidase activity"/>
    <property type="evidence" value="ECO:0007669"/>
    <property type="project" value="InterPro"/>
</dbReference>
<feature type="domain" description="Peptidase S1" evidence="9">
    <location>
        <begin position="386"/>
        <end position="632"/>
    </location>
</feature>
<dbReference type="InterPro" id="IPR001314">
    <property type="entry name" value="Peptidase_S1A"/>
</dbReference>
<sequence length="732" mass="83927">MADRDSNIDLAIIGSLVYCESSTLDPIVTEAESVFRLLLVLLQVILAVVPNYNKLLNNSNGKIHMFHSPVATNTTWLKERSQTPVRLSVWRIYLVYALGTGRILNSSVGIYQYRRIASPQAGRLPYLTSMDYMVYLKFVIMMPRSLQLGFTTGLTLRRRAYIYSWFESAGIRSGCHSRDQRSFSRARNIKNMPSRAIKINQRWCHYRRILGSPQLRNGRSYRRLSEKRFKWNVSEKSEQQHQHQSPSFVIFQGPRPGPKRDRRARPKPSLRMYGRWSVWSQCSKSCTTQRLRRCLKPWLCGSESEKEVAYCYLEGSVCHKWIQRQIEKQHTEDDLGGEHNYRNRSNGVDRISKSPRHDLMPGNSRSMIHCGHIPGNIRHGRSRVRIIGGRPSKKGSWPWQVILLNRFKEGFCGGTLVATRWVLTAAHCVRKRMYVRIGEHDLSKNEGTEIDFKVELAVTHPDYNEDTVDADLALLLLSEDNLPASDAPTKSIYSPFAQACLPRLRQLLPYRRLCYIIGWGKKRSSDNVGTDILHEVQASVTMFQVPIVTHEVCHGVYKDYHLTDNMFCAGYSQGRMDSCAGDSGGPLLCKDDQHHWTVFGITSFGEGCGRRGKYGIYAKVSNFIKWIHKTINSNGWLTVDFWHQTEDGQKALRFCNVKMDLIVTLSQHVKKRIVWLTDSAPIWLVSTSATHNKHISDCASPKEKQETVDMRRFVRTDECVVKATDLLCGASF</sequence>
<dbReference type="SUPFAM" id="SSF50494">
    <property type="entry name" value="Trypsin-like serine proteases"/>
    <property type="match status" value="1"/>
</dbReference>
<evidence type="ECO:0000256" key="6">
    <source>
        <dbReference type="ARBA" id="ARBA00023157"/>
    </source>
</evidence>
<dbReference type="PROSITE" id="PS00135">
    <property type="entry name" value="TRYPSIN_SER"/>
    <property type="match status" value="1"/>
</dbReference>
<dbReference type="InterPro" id="IPR050127">
    <property type="entry name" value="Serine_Proteases_S1"/>
</dbReference>
<evidence type="ECO:0000256" key="3">
    <source>
        <dbReference type="ARBA" id="ARBA00022670"/>
    </source>
</evidence>
<dbReference type="AlphaFoldDB" id="A0A7R9JSX7"/>
<dbReference type="InterPro" id="IPR033116">
    <property type="entry name" value="TRYPSIN_SER"/>
</dbReference>
<comment type="subcellular location">
    <subcellularLocation>
        <location evidence="1">Secreted</location>
    </subcellularLocation>
</comment>
<dbReference type="PRINTS" id="PR00722">
    <property type="entry name" value="CHYMOTRYPSIN"/>
</dbReference>
<dbReference type="FunFam" id="2.40.10.10:FF:000003">
    <property type="entry name" value="Transmembrane serine protease 3"/>
    <property type="match status" value="1"/>
</dbReference>
<dbReference type="InterPro" id="IPR043504">
    <property type="entry name" value="Peptidase_S1_PA_chymotrypsin"/>
</dbReference>
<evidence type="ECO:0000313" key="10">
    <source>
        <dbReference type="EMBL" id="CAD7588241.1"/>
    </source>
</evidence>
<evidence type="ECO:0000256" key="4">
    <source>
        <dbReference type="ARBA" id="ARBA00022801"/>
    </source>
</evidence>
<keyword evidence="4 7" id="KW-0378">Hydrolase</keyword>
<dbReference type="PROSITE" id="PS50240">
    <property type="entry name" value="TRYPSIN_DOM"/>
    <property type="match status" value="1"/>
</dbReference>
<dbReference type="Pfam" id="PF00089">
    <property type="entry name" value="Trypsin"/>
    <property type="match status" value="1"/>
</dbReference>
<keyword evidence="5 7" id="KW-0720">Serine protease</keyword>
<organism evidence="10">
    <name type="scientific">Timema genevievae</name>
    <name type="common">Walking stick</name>
    <dbReference type="NCBI Taxonomy" id="629358"/>
    <lineage>
        <taxon>Eukaryota</taxon>
        <taxon>Metazoa</taxon>
        <taxon>Ecdysozoa</taxon>
        <taxon>Arthropoda</taxon>
        <taxon>Hexapoda</taxon>
        <taxon>Insecta</taxon>
        <taxon>Pterygota</taxon>
        <taxon>Neoptera</taxon>
        <taxon>Polyneoptera</taxon>
        <taxon>Phasmatodea</taxon>
        <taxon>Timematodea</taxon>
        <taxon>Timematoidea</taxon>
        <taxon>Timematidae</taxon>
        <taxon>Timema</taxon>
    </lineage>
</organism>
<protein>
    <recommendedName>
        <fullName evidence="9">Peptidase S1 domain-containing protein</fullName>
    </recommendedName>
</protein>
<accession>A0A7R9JSX7</accession>
<dbReference type="InterPro" id="IPR001254">
    <property type="entry name" value="Trypsin_dom"/>
</dbReference>
<keyword evidence="6" id="KW-1015">Disulfide bond</keyword>
<feature type="region of interest" description="Disordered" evidence="8">
    <location>
        <begin position="235"/>
        <end position="267"/>
    </location>
</feature>
<dbReference type="EMBL" id="OE839690">
    <property type="protein sequence ID" value="CAD7588241.1"/>
    <property type="molecule type" value="Genomic_DNA"/>
</dbReference>
<name>A0A7R9JSX7_TIMGE</name>
<evidence type="ECO:0000256" key="5">
    <source>
        <dbReference type="ARBA" id="ARBA00022825"/>
    </source>
</evidence>
<reference evidence="10" key="1">
    <citation type="submission" date="2020-11" db="EMBL/GenBank/DDBJ databases">
        <authorList>
            <person name="Tran Van P."/>
        </authorList>
    </citation>
    <scope>NUCLEOTIDE SEQUENCE</scope>
</reference>